<name>A0AAV7HXX2_COTGL</name>
<gene>
    <name evidence="1" type="ORF">KQX54_014866</name>
</gene>
<proteinExistence type="predicted"/>
<comment type="caution">
    <text evidence="1">The sequence shown here is derived from an EMBL/GenBank/DDBJ whole genome shotgun (WGS) entry which is preliminary data.</text>
</comment>
<evidence type="ECO:0000313" key="2">
    <source>
        <dbReference type="Proteomes" id="UP000826195"/>
    </source>
</evidence>
<reference evidence="1 2" key="1">
    <citation type="journal article" date="2021" name="J. Hered.">
        <title>A chromosome-level genome assembly of the parasitoid wasp, Cotesia glomerata (Hymenoptera: Braconidae).</title>
        <authorList>
            <person name="Pinto B.J."/>
            <person name="Weis J.J."/>
            <person name="Gamble T."/>
            <person name="Ode P.J."/>
            <person name="Paul R."/>
            <person name="Zaspel J.M."/>
        </authorList>
    </citation>
    <scope>NUCLEOTIDE SEQUENCE [LARGE SCALE GENOMIC DNA]</scope>
    <source>
        <strain evidence="1">CgM1</strain>
    </source>
</reference>
<dbReference type="AlphaFoldDB" id="A0AAV7HXX2"/>
<organism evidence="1 2">
    <name type="scientific">Cotesia glomerata</name>
    <name type="common">Lepidopteran parasitic wasp</name>
    <name type="synonym">Apanteles glomeratus</name>
    <dbReference type="NCBI Taxonomy" id="32391"/>
    <lineage>
        <taxon>Eukaryota</taxon>
        <taxon>Metazoa</taxon>
        <taxon>Ecdysozoa</taxon>
        <taxon>Arthropoda</taxon>
        <taxon>Hexapoda</taxon>
        <taxon>Insecta</taxon>
        <taxon>Pterygota</taxon>
        <taxon>Neoptera</taxon>
        <taxon>Endopterygota</taxon>
        <taxon>Hymenoptera</taxon>
        <taxon>Apocrita</taxon>
        <taxon>Ichneumonoidea</taxon>
        <taxon>Braconidae</taxon>
        <taxon>Microgastrinae</taxon>
        <taxon>Cotesia</taxon>
    </lineage>
</organism>
<keyword evidence="2" id="KW-1185">Reference proteome</keyword>
<evidence type="ECO:0000313" key="1">
    <source>
        <dbReference type="EMBL" id="KAH0535207.1"/>
    </source>
</evidence>
<protein>
    <submittedName>
        <fullName evidence="1">Uncharacterized protein</fullName>
    </submittedName>
</protein>
<dbReference type="Proteomes" id="UP000826195">
    <property type="component" value="Unassembled WGS sequence"/>
</dbReference>
<accession>A0AAV7HXX2</accession>
<sequence>MSENFSELLKLDSQSSNKTEILKRWNHLREWTEDTNMPKLLSTYSLQKQFNWPEYENEYEYKTRLLFVVL</sequence>
<dbReference type="EMBL" id="JAHXZJ010002982">
    <property type="protein sequence ID" value="KAH0535207.1"/>
    <property type="molecule type" value="Genomic_DNA"/>
</dbReference>